<evidence type="ECO:0000256" key="1">
    <source>
        <dbReference type="ARBA" id="ARBA00022714"/>
    </source>
</evidence>
<organism evidence="7 8">
    <name type="scientific">Acetobacterium bakii</name>
    <dbReference type="NCBI Taxonomy" id="52689"/>
    <lineage>
        <taxon>Bacteria</taxon>
        <taxon>Bacillati</taxon>
        <taxon>Bacillota</taxon>
        <taxon>Clostridia</taxon>
        <taxon>Eubacteriales</taxon>
        <taxon>Eubacteriaceae</taxon>
        <taxon>Acetobacterium</taxon>
    </lineage>
</organism>
<dbReference type="SUPFAM" id="SSF54292">
    <property type="entry name" value="2Fe-2S ferredoxin-like"/>
    <property type="match status" value="1"/>
</dbReference>
<dbReference type="Pfam" id="PF00111">
    <property type="entry name" value="Fer2"/>
    <property type="match status" value="1"/>
</dbReference>
<gene>
    <name evidence="7" type="ORF">AKG39_00220</name>
</gene>
<dbReference type="SUPFAM" id="SSF47741">
    <property type="entry name" value="CO dehydrogenase ISP C-domain like"/>
    <property type="match status" value="1"/>
</dbReference>
<dbReference type="PANTHER" id="PTHR44379">
    <property type="entry name" value="OXIDOREDUCTASE WITH IRON-SULFUR SUBUNIT"/>
    <property type="match status" value="1"/>
</dbReference>
<dbReference type="AlphaFoldDB" id="A0A0L6U539"/>
<dbReference type="RefSeq" id="WP_050738364.1">
    <property type="nucleotide sequence ID" value="NZ_LGYO01000001.1"/>
</dbReference>
<dbReference type="Gene3D" id="1.10.150.120">
    <property type="entry name" value="[2Fe-2S]-binding domain"/>
    <property type="match status" value="1"/>
</dbReference>
<dbReference type="Pfam" id="PF01799">
    <property type="entry name" value="Fer2_2"/>
    <property type="match status" value="1"/>
</dbReference>
<dbReference type="Proteomes" id="UP000036873">
    <property type="component" value="Unassembled WGS sequence"/>
</dbReference>
<dbReference type="STRING" id="52689.AKG39_00220"/>
<protein>
    <submittedName>
        <fullName evidence="7">(2Fe-2S)-binding protein</fullName>
    </submittedName>
</protein>
<evidence type="ECO:0000256" key="3">
    <source>
        <dbReference type="ARBA" id="ARBA00023002"/>
    </source>
</evidence>
<evidence type="ECO:0000259" key="6">
    <source>
        <dbReference type="PROSITE" id="PS51085"/>
    </source>
</evidence>
<evidence type="ECO:0000256" key="2">
    <source>
        <dbReference type="ARBA" id="ARBA00022723"/>
    </source>
</evidence>
<dbReference type="PANTHER" id="PTHR44379:SF8">
    <property type="entry name" value="XANTHINE DEHYDROGENASE IRON-SULFUR-BINDING SUBUNIT XDHC-RELATED"/>
    <property type="match status" value="1"/>
</dbReference>
<dbReference type="PROSITE" id="PS51085">
    <property type="entry name" value="2FE2S_FER_2"/>
    <property type="match status" value="1"/>
</dbReference>
<dbReference type="InterPro" id="IPR001041">
    <property type="entry name" value="2Fe-2S_ferredoxin-type"/>
</dbReference>
<evidence type="ECO:0000256" key="4">
    <source>
        <dbReference type="ARBA" id="ARBA00023004"/>
    </source>
</evidence>
<dbReference type="GO" id="GO:0051537">
    <property type="term" value="F:2 iron, 2 sulfur cluster binding"/>
    <property type="evidence" value="ECO:0007669"/>
    <property type="project" value="UniProtKB-KW"/>
</dbReference>
<name>A0A0L6U539_9FIRM</name>
<keyword evidence="5" id="KW-0411">Iron-sulfur</keyword>
<comment type="caution">
    <text evidence="7">The sequence shown here is derived from an EMBL/GenBank/DDBJ whole genome shotgun (WGS) entry which is preliminary data.</text>
</comment>
<dbReference type="InterPro" id="IPR012675">
    <property type="entry name" value="Beta-grasp_dom_sf"/>
</dbReference>
<reference evidence="8" key="1">
    <citation type="submission" date="2015-07" db="EMBL/GenBank/DDBJ databases">
        <title>Draft genome sequence of Acetobacterium bakii DSM 8293, a potential psychrophilic chemical producer through syngas fermentation.</title>
        <authorList>
            <person name="Song Y."/>
            <person name="Hwang S."/>
            <person name="Cho B.-K."/>
        </authorList>
    </citation>
    <scope>NUCLEOTIDE SEQUENCE [LARGE SCALE GENOMIC DNA]</scope>
    <source>
        <strain evidence="8">DSM 8239</strain>
    </source>
</reference>
<feature type="domain" description="2Fe-2S ferredoxin-type" evidence="6">
    <location>
        <begin position="4"/>
        <end position="80"/>
    </location>
</feature>
<keyword evidence="4" id="KW-0408">Iron</keyword>
<keyword evidence="2" id="KW-0479">Metal-binding</keyword>
<evidence type="ECO:0000313" key="7">
    <source>
        <dbReference type="EMBL" id="KNZ43639.1"/>
    </source>
</evidence>
<dbReference type="PROSITE" id="PS00197">
    <property type="entry name" value="2FE2S_FER_1"/>
    <property type="match status" value="1"/>
</dbReference>
<accession>A0A0L6U539</accession>
<dbReference type="FunFam" id="1.10.150.120:FF:000003">
    <property type="entry name" value="Carbon monoxide dehydrogenase, small subunit"/>
    <property type="match status" value="1"/>
</dbReference>
<dbReference type="EMBL" id="LGYO01000001">
    <property type="protein sequence ID" value="KNZ43639.1"/>
    <property type="molecule type" value="Genomic_DNA"/>
</dbReference>
<dbReference type="InterPro" id="IPR036010">
    <property type="entry name" value="2Fe-2S_ferredoxin-like_sf"/>
</dbReference>
<dbReference type="Gene3D" id="3.10.20.30">
    <property type="match status" value="1"/>
</dbReference>
<keyword evidence="1" id="KW-0001">2Fe-2S</keyword>
<keyword evidence="3" id="KW-0560">Oxidoreductase</keyword>
<dbReference type="GO" id="GO:0016491">
    <property type="term" value="F:oxidoreductase activity"/>
    <property type="evidence" value="ECO:0007669"/>
    <property type="project" value="UniProtKB-KW"/>
</dbReference>
<dbReference type="InterPro" id="IPR006058">
    <property type="entry name" value="2Fe2S_fd_BS"/>
</dbReference>
<dbReference type="InterPro" id="IPR002888">
    <property type="entry name" value="2Fe-2S-bd"/>
</dbReference>
<evidence type="ECO:0000256" key="5">
    <source>
        <dbReference type="ARBA" id="ARBA00023014"/>
    </source>
</evidence>
<proteinExistence type="predicted"/>
<dbReference type="InterPro" id="IPR036884">
    <property type="entry name" value="2Fe-2S-bd_dom_sf"/>
</dbReference>
<dbReference type="GO" id="GO:0046872">
    <property type="term" value="F:metal ion binding"/>
    <property type="evidence" value="ECO:0007669"/>
    <property type="project" value="UniProtKB-KW"/>
</dbReference>
<dbReference type="PATRIC" id="fig|52689.4.peg.45"/>
<evidence type="ECO:0000313" key="8">
    <source>
        <dbReference type="Proteomes" id="UP000036873"/>
    </source>
</evidence>
<dbReference type="InterPro" id="IPR051452">
    <property type="entry name" value="Diverse_Oxidoreductases"/>
</dbReference>
<sequence>MNKISISLNLNGEDRVIDVFPNRRVVDLLREDFKLTSVKEGCSEGECGACTVIFNGDAVTTCCMLAGQADQSTIITLEGLAKNGELDVLQQCFLDEGAVQCGYCTPGMILTAKALLMKNSSPTEEEIKVGMSGNLCRCTGYEKIHAAVKNAVEIYKQKLEQGGESIG</sequence>
<keyword evidence="8" id="KW-1185">Reference proteome</keyword>